<dbReference type="AlphaFoldDB" id="A0A1F7JEN3"/>
<proteinExistence type="predicted"/>
<comment type="caution">
    <text evidence="1">The sequence shown here is derived from an EMBL/GenBank/DDBJ whole genome shotgun (WGS) entry which is preliminary data.</text>
</comment>
<evidence type="ECO:0008006" key="3">
    <source>
        <dbReference type="Google" id="ProtNLM"/>
    </source>
</evidence>
<evidence type="ECO:0000313" key="1">
    <source>
        <dbReference type="EMBL" id="OGK54069.1"/>
    </source>
</evidence>
<accession>A0A1F7JEN3</accession>
<sequence>MNSEFPIISFDIDYTLFDTDKFRMYVPSDLTMWDIQQLPFDICVYPEVLSVLPTLQRAFRLGICSISEIDEYQRAKLTRTGLARFFDPDLVFIGNDIDALLKEMKQTVPMLHYAVDDLPTKLERIKVVYPEVVTVRVKKGKHAVKTFPFQSDYEIDDLHGLGRIVFRN</sequence>
<dbReference type="SUPFAM" id="SSF56784">
    <property type="entry name" value="HAD-like"/>
    <property type="match status" value="1"/>
</dbReference>
<gene>
    <name evidence="1" type="ORF">A3B56_03190</name>
</gene>
<organism evidence="1 2">
    <name type="scientific">Candidatus Roizmanbacteria bacterium RIFCSPLOWO2_01_FULL_45_11</name>
    <dbReference type="NCBI Taxonomy" id="1802070"/>
    <lineage>
        <taxon>Bacteria</taxon>
        <taxon>Candidatus Roizmaniibacteriota</taxon>
    </lineage>
</organism>
<protein>
    <recommendedName>
        <fullName evidence="3">FCP1 homology domain-containing protein</fullName>
    </recommendedName>
</protein>
<reference evidence="1 2" key="1">
    <citation type="journal article" date="2016" name="Nat. Commun.">
        <title>Thousands of microbial genomes shed light on interconnected biogeochemical processes in an aquifer system.</title>
        <authorList>
            <person name="Anantharaman K."/>
            <person name="Brown C.T."/>
            <person name="Hug L.A."/>
            <person name="Sharon I."/>
            <person name="Castelle C.J."/>
            <person name="Probst A.J."/>
            <person name="Thomas B.C."/>
            <person name="Singh A."/>
            <person name="Wilkins M.J."/>
            <person name="Karaoz U."/>
            <person name="Brodie E.L."/>
            <person name="Williams K.H."/>
            <person name="Hubbard S.S."/>
            <person name="Banfield J.F."/>
        </authorList>
    </citation>
    <scope>NUCLEOTIDE SEQUENCE [LARGE SCALE GENOMIC DNA]</scope>
</reference>
<dbReference type="EMBL" id="MGAU01000042">
    <property type="protein sequence ID" value="OGK54069.1"/>
    <property type="molecule type" value="Genomic_DNA"/>
</dbReference>
<dbReference type="Proteomes" id="UP000178486">
    <property type="component" value="Unassembled WGS sequence"/>
</dbReference>
<dbReference type="InterPro" id="IPR036412">
    <property type="entry name" value="HAD-like_sf"/>
</dbReference>
<name>A0A1F7JEN3_9BACT</name>
<evidence type="ECO:0000313" key="2">
    <source>
        <dbReference type="Proteomes" id="UP000178486"/>
    </source>
</evidence>
<dbReference type="Gene3D" id="3.40.50.1000">
    <property type="entry name" value="HAD superfamily/HAD-like"/>
    <property type="match status" value="1"/>
</dbReference>
<dbReference type="InterPro" id="IPR023214">
    <property type="entry name" value="HAD_sf"/>
</dbReference>